<gene>
    <name evidence="1" type="ORF">KGQ91_16515</name>
</gene>
<evidence type="ECO:0000313" key="1">
    <source>
        <dbReference type="EMBL" id="MBZ9569273.1"/>
    </source>
</evidence>
<dbReference type="Proteomes" id="UP001319883">
    <property type="component" value="Unassembled WGS sequence"/>
</dbReference>
<name>A0ABS7X462_9GAMM</name>
<reference evidence="1 2" key="1">
    <citation type="submission" date="2021-05" db="EMBL/GenBank/DDBJ databases">
        <title>Petroleum and Energy Research Collection (APPE): ex situ preservation of microbial diversity associated with the oil industry and exploitation of its biotechnological potential.</title>
        <authorList>
            <person name="Paixao C.T.M."/>
            <person name="Gomes M.B."/>
            <person name="Oliveira V.M."/>
        </authorList>
    </citation>
    <scope>NUCLEOTIDE SEQUENCE [LARGE SCALE GENOMIC DNA]</scope>
    <source>
        <strain evidence="1 2">LIT2</strain>
    </source>
</reference>
<comment type="caution">
    <text evidence="1">The sequence shown here is derived from an EMBL/GenBank/DDBJ whole genome shotgun (WGS) entry which is preliminary data.</text>
</comment>
<evidence type="ECO:0008006" key="3">
    <source>
        <dbReference type="Google" id="ProtNLM"/>
    </source>
</evidence>
<accession>A0ABS7X462</accession>
<protein>
    <recommendedName>
        <fullName evidence="3">HTH cro/C1-type domain-containing protein</fullName>
    </recommendedName>
</protein>
<proteinExistence type="predicted"/>
<keyword evidence="2" id="KW-1185">Reference proteome</keyword>
<sequence>MPNGRAPEIDFRALAREIRTHGIAVGRESNQVLEEGNDERAATLSEAAAGIFAIAERLEGWRRHEAVTLRELARTTTAQRAALEEFECKDGPDMRPREKVLFHKAANLTEGNAQALASLAQQLDPQHQEES</sequence>
<dbReference type="EMBL" id="JAGXFD010000003">
    <property type="protein sequence ID" value="MBZ9569273.1"/>
    <property type="molecule type" value="Genomic_DNA"/>
</dbReference>
<organism evidence="1 2">
    <name type="scientific">Modicisalibacter tunisiensis</name>
    <dbReference type="NCBI Taxonomy" id="390637"/>
    <lineage>
        <taxon>Bacteria</taxon>
        <taxon>Pseudomonadati</taxon>
        <taxon>Pseudomonadota</taxon>
        <taxon>Gammaproteobacteria</taxon>
        <taxon>Oceanospirillales</taxon>
        <taxon>Halomonadaceae</taxon>
        <taxon>Modicisalibacter</taxon>
    </lineage>
</organism>
<evidence type="ECO:0000313" key="2">
    <source>
        <dbReference type="Proteomes" id="UP001319883"/>
    </source>
</evidence>
<dbReference type="RefSeq" id="WP_224416875.1">
    <property type="nucleotide sequence ID" value="NZ_JAGXFC010000003.1"/>
</dbReference>